<reference evidence="1 2" key="1">
    <citation type="journal article" date="2018" name="New Phytol.">
        <title>Phylogenomics of Endogonaceae and evolution of mycorrhizas within Mucoromycota.</title>
        <authorList>
            <person name="Chang Y."/>
            <person name="Desiro A."/>
            <person name="Na H."/>
            <person name="Sandor L."/>
            <person name="Lipzen A."/>
            <person name="Clum A."/>
            <person name="Barry K."/>
            <person name="Grigoriev I.V."/>
            <person name="Martin F.M."/>
            <person name="Stajich J.E."/>
            <person name="Smith M.E."/>
            <person name="Bonito G."/>
            <person name="Spatafora J.W."/>
        </authorList>
    </citation>
    <scope>NUCLEOTIDE SEQUENCE [LARGE SCALE GENOMIC DNA]</scope>
    <source>
        <strain evidence="1 2">GMNB39</strain>
    </source>
</reference>
<name>A0A433CW38_9FUNG</name>
<comment type="caution">
    <text evidence="1">The sequence shown here is derived from an EMBL/GenBank/DDBJ whole genome shotgun (WGS) entry which is preliminary data.</text>
</comment>
<dbReference type="AlphaFoldDB" id="A0A433CW38"/>
<sequence>MRELFNAGIRISLYDPKIDFNYHYIHQVFSQLWVIIIKCSHNRDLPRYELRSDDFTMSHLEGWFTSNIWSVIVDACLIDLETVEFVRSEVKLLLGRKCDGIARELGSPEEFAISEGRCWTGEDGTKYLSDALKMPKVMRDMLHQRIRRHSVSFYRIARCLEHSGGAKLKSEDLKDQLKNKRFIQAQTDDDHDFHDEEAHSVE</sequence>
<evidence type="ECO:0000313" key="1">
    <source>
        <dbReference type="EMBL" id="RUP42709.1"/>
    </source>
</evidence>
<gene>
    <name evidence="1" type="ORF">BC936DRAFT_138196</name>
</gene>
<dbReference type="OrthoDB" id="2440340at2759"/>
<keyword evidence="2" id="KW-1185">Reference proteome</keyword>
<dbReference type="EMBL" id="RBNI01012672">
    <property type="protein sequence ID" value="RUP42709.1"/>
    <property type="molecule type" value="Genomic_DNA"/>
</dbReference>
<proteinExistence type="predicted"/>
<dbReference type="Proteomes" id="UP000268093">
    <property type="component" value="Unassembled WGS sequence"/>
</dbReference>
<protein>
    <submittedName>
        <fullName evidence="1">Uncharacterized protein</fullName>
    </submittedName>
</protein>
<evidence type="ECO:0000313" key="2">
    <source>
        <dbReference type="Proteomes" id="UP000268093"/>
    </source>
</evidence>
<organism evidence="1 2">
    <name type="scientific">Jimgerdemannia flammicorona</name>
    <dbReference type="NCBI Taxonomy" id="994334"/>
    <lineage>
        <taxon>Eukaryota</taxon>
        <taxon>Fungi</taxon>
        <taxon>Fungi incertae sedis</taxon>
        <taxon>Mucoromycota</taxon>
        <taxon>Mucoromycotina</taxon>
        <taxon>Endogonomycetes</taxon>
        <taxon>Endogonales</taxon>
        <taxon>Endogonaceae</taxon>
        <taxon>Jimgerdemannia</taxon>
    </lineage>
</organism>
<accession>A0A433CW38</accession>